<evidence type="ECO:0008006" key="3">
    <source>
        <dbReference type="Google" id="ProtNLM"/>
    </source>
</evidence>
<reference evidence="1 2" key="1">
    <citation type="submission" date="2018-08" db="EMBL/GenBank/DDBJ databases">
        <title>A genome reference for cultivated species of the human gut microbiota.</title>
        <authorList>
            <person name="Zou Y."/>
            <person name="Xue W."/>
            <person name="Luo G."/>
        </authorList>
    </citation>
    <scope>NUCLEOTIDE SEQUENCE [LARGE SCALE GENOMIC DNA]</scope>
    <source>
        <strain evidence="1 2">AF14-8</strain>
    </source>
</reference>
<organism evidence="1 2">
    <name type="scientific">Phocaeicola vulgatus</name>
    <name type="common">Bacteroides vulgatus</name>
    <dbReference type="NCBI Taxonomy" id="821"/>
    <lineage>
        <taxon>Bacteria</taxon>
        <taxon>Pseudomonadati</taxon>
        <taxon>Bacteroidota</taxon>
        <taxon>Bacteroidia</taxon>
        <taxon>Bacteroidales</taxon>
        <taxon>Bacteroidaceae</taxon>
        <taxon>Phocaeicola</taxon>
    </lineage>
</organism>
<dbReference type="AlphaFoldDB" id="A0A412VDM6"/>
<protein>
    <recommendedName>
        <fullName evidence="3">Type VI secretion system needle protein Hcp</fullName>
    </recommendedName>
</protein>
<name>A0A412VDM6_PHOVU</name>
<gene>
    <name evidence="1" type="ORF">DWW27_21515</name>
</gene>
<dbReference type="EMBL" id="QRYT01000084">
    <property type="protein sequence ID" value="RGV03319.1"/>
    <property type="molecule type" value="Genomic_DNA"/>
</dbReference>
<dbReference type="Proteomes" id="UP000285379">
    <property type="component" value="Unassembled WGS sequence"/>
</dbReference>
<comment type="caution">
    <text evidence="1">The sequence shown here is derived from an EMBL/GenBank/DDBJ whole genome shotgun (WGS) entry which is preliminary data.</text>
</comment>
<accession>A0A412VDM6</accession>
<evidence type="ECO:0000313" key="2">
    <source>
        <dbReference type="Proteomes" id="UP000285379"/>
    </source>
</evidence>
<dbReference type="Pfam" id="PF17642">
    <property type="entry name" value="TssD"/>
    <property type="match status" value="1"/>
</dbReference>
<dbReference type="GO" id="GO:0033104">
    <property type="term" value="C:type VI protein secretion system complex"/>
    <property type="evidence" value="ECO:0007669"/>
    <property type="project" value="InterPro"/>
</dbReference>
<dbReference type="InterPro" id="IPR041408">
    <property type="entry name" value="Hcp_Tssd"/>
</dbReference>
<proteinExistence type="predicted"/>
<evidence type="ECO:0000313" key="1">
    <source>
        <dbReference type="EMBL" id="RGV03319.1"/>
    </source>
</evidence>
<dbReference type="RefSeq" id="WP_117929193.1">
    <property type="nucleotide sequence ID" value="NZ_QRYT01000084.1"/>
</dbReference>
<sequence length="134" mass="15208">MSAQSYIKFWTAEPSEHEEVQAYDLLSYEYDFEKQARTNGQASGDTHGGRMRASIAGFPTEELLEWMFNSRILKDGEVMNTSGLIGTPKEIIRFRGAQCLELDVHSTVKESRTSLSIHFREMEVGDSCHLNLKS</sequence>